<organism evidence="2 3">
    <name type="scientific">Polyplosphaeria fusca</name>
    <dbReference type="NCBI Taxonomy" id="682080"/>
    <lineage>
        <taxon>Eukaryota</taxon>
        <taxon>Fungi</taxon>
        <taxon>Dikarya</taxon>
        <taxon>Ascomycota</taxon>
        <taxon>Pezizomycotina</taxon>
        <taxon>Dothideomycetes</taxon>
        <taxon>Pleosporomycetidae</taxon>
        <taxon>Pleosporales</taxon>
        <taxon>Tetraplosphaeriaceae</taxon>
        <taxon>Polyplosphaeria</taxon>
    </lineage>
</organism>
<evidence type="ECO:0000259" key="1">
    <source>
        <dbReference type="Pfam" id="PF06985"/>
    </source>
</evidence>
<protein>
    <recommendedName>
        <fullName evidence="1">Heterokaryon incompatibility domain-containing protein</fullName>
    </recommendedName>
</protein>
<dbReference type="Pfam" id="PF26639">
    <property type="entry name" value="Het-6_barrel"/>
    <property type="match status" value="1"/>
</dbReference>
<dbReference type="InterPro" id="IPR052895">
    <property type="entry name" value="HetReg/Transcr_Mod"/>
</dbReference>
<sequence>MIQPNLEGALQRLRDTKVSRTVWIDALCINQSDLDEKRIQISMMPLIYGASAQTNIWLGELRNIDIYEAMEFICDIVNQWDQKLDATYHQVGGEYVYKKRTPLPSIEQILRERSRYRVAKFFSAQWFCRRWVIQEVVHSPSAVVLCSDFSIAWPWLGLAAAIVRMSPEFKSSEVGISNAYLIYRLSRHGNIKPADLTFLQLLRLAAGFETSESRDAVYALLGIRTKDNPETAPILEADYSVSLIDVHRRILDKLTDPPHPLGFLSSANHKPHRILKAMSQFPWGYLETDTSSESSESSLPSWLPQWNDLSAAAILTPWSVDEYFEPTKGLEAPDKPLIHGDALIAKGIELSIVSFRSEIVSEHFKTVLGQILNGASITATALMHHLPLLSKTFTAGRNQYGGIAVDGDKILSHFAAWFAMFLESKHWPSAQDKQLLRPSIDTLKEGGDPDTFLTIARQVCSNRPLFVTASGHLGLGPSDTAAGDRLCILAGHKMPVLLRPKGEKYTFVGDCYVDDVMRGEAVVALREGRRHLGPFGQISNIRGIENFLAAEEEGARLAGEDLELLVQTTEALVRERYGGALRETGFEIV</sequence>
<dbReference type="OrthoDB" id="5386682at2759"/>
<dbReference type="EMBL" id="ML996166">
    <property type="protein sequence ID" value="KAF2733110.1"/>
    <property type="molecule type" value="Genomic_DNA"/>
</dbReference>
<gene>
    <name evidence="2" type="ORF">EJ04DRAFT_565389</name>
</gene>
<proteinExistence type="predicted"/>
<dbReference type="Proteomes" id="UP000799444">
    <property type="component" value="Unassembled WGS sequence"/>
</dbReference>
<keyword evidence="3" id="KW-1185">Reference proteome</keyword>
<dbReference type="AlphaFoldDB" id="A0A9P4V2A7"/>
<dbReference type="Pfam" id="PF06985">
    <property type="entry name" value="HET"/>
    <property type="match status" value="1"/>
</dbReference>
<dbReference type="PANTHER" id="PTHR24148:SF64">
    <property type="entry name" value="HETEROKARYON INCOMPATIBILITY DOMAIN-CONTAINING PROTEIN"/>
    <property type="match status" value="1"/>
</dbReference>
<evidence type="ECO:0000313" key="3">
    <source>
        <dbReference type="Proteomes" id="UP000799444"/>
    </source>
</evidence>
<feature type="domain" description="Heterokaryon incompatibility" evidence="1">
    <location>
        <begin position="2"/>
        <end position="135"/>
    </location>
</feature>
<dbReference type="InterPro" id="IPR010730">
    <property type="entry name" value="HET"/>
</dbReference>
<accession>A0A9P4V2A7</accession>
<reference evidence="2" key="1">
    <citation type="journal article" date="2020" name="Stud. Mycol.">
        <title>101 Dothideomycetes genomes: a test case for predicting lifestyles and emergence of pathogens.</title>
        <authorList>
            <person name="Haridas S."/>
            <person name="Albert R."/>
            <person name="Binder M."/>
            <person name="Bloem J."/>
            <person name="Labutti K."/>
            <person name="Salamov A."/>
            <person name="Andreopoulos B."/>
            <person name="Baker S."/>
            <person name="Barry K."/>
            <person name="Bills G."/>
            <person name="Bluhm B."/>
            <person name="Cannon C."/>
            <person name="Castanera R."/>
            <person name="Culley D."/>
            <person name="Daum C."/>
            <person name="Ezra D."/>
            <person name="Gonzalez J."/>
            <person name="Henrissat B."/>
            <person name="Kuo A."/>
            <person name="Liang C."/>
            <person name="Lipzen A."/>
            <person name="Lutzoni F."/>
            <person name="Magnuson J."/>
            <person name="Mondo S."/>
            <person name="Nolan M."/>
            <person name="Ohm R."/>
            <person name="Pangilinan J."/>
            <person name="Park H.-J."/>
            <person name="Ramirez L."/>
            <person name="Alfaro M."/>
            <person name="Sun H."/>
            <person name="Tritt A."/>
            <person name="Yoshinaga Y."/>
            <person name="Zwiers L.-H."/>
            <person name="Turgeon B."/>
            <person name="Goodwin S."/>
            <person name="Spatafora J."/>
            <person name="Crous P."/>
            <person name="Grigoriev I."/>
        </authorList>
    </citation>
    <scope>NUCLEOTIDE SEQUENCE</scope>
    <source>
        <strain evidence="2">CBS 125425</strain>
    </source>
</reference>
<evidence type="ECO:0000313" key="2">
    <source>
        <dbReference type="EMBL" id="KAF2733110.1"/>
    </source>
</evidence>
<dbReference type="PANTHER" id="PTHR24148">
    <property type="entry name" value="ANKYRIN REPEAT DOMAIN-CONTAINING PROTEIN 39 HOMOLOG-RELATED"/>
    <property type="match status" value="1"/>
</dbReference>
<name>A0A9P4V2A7_9PLEO</name>
<comment type="caution">
    <text evidence="2">The sequence shown here is derived from an EMBL/GenBank/DDBJ whole genome shotgun (WGS) entry which is preliminary data.</text>
</comment>